<dbReference type="EC" id="2.3.1.225" evidence="11"/>
<keyword evidence="8 11" id="KW-0449">Lipoprotein</keyword>
<keyword evidence="6 11" id="KW-0472">Membrane</keyword>
<evidence type="ECO:0000256" key="7">
    <source>
        <dbReference type="ARBA" id="ARBA00023139"/>
    </source>
</evidence>
<comment type="catalytic activity">
    <reaction evidence="10 11 12">
        <text>L-cysteinyl-[protein] + hexadecanoyl-CoA = S-hexadecanoyl-L-cysteinyl-[protein] + CoA</text>
        <dbReference type="Rhea" id="RHEA:36683"/>
        <dbReference type="Rhea" id="RHEA-COMP:10131"/>
        <dbReference type="Rhea" id="RHEA-COMP:11032"/>
        <dbReference type="ChEBI" id="CHEBI:29950"/>
        <dbReference type="ChEBI" id="CHEBI:57287"/>
        <dbReference type="ChEBI" id="CHEBI:57379"/>
        <dbReference type="ChEBI" id="CHEBI:74151"/>
        <dbReference type="EC" id="2.3.1.225"/>
    </reaction>
</comment>
<comment type="subcellular location">
    <subcellularLocation>
        <location evidence="11">Endoplasmic reticulum membrane</location>
        <topology evidence="11">Multi-pass membrane protein</topology>
    </subcellularLocation>
    <subcellularLocation>
        <location evidence="1">Membrane</location>
        <topology evidence="1">Multi-pass membrane protein</topology>
    </subcellularLocation>
</comment>
<dbReference type="HAMAP" id="MF_03199">
    <property type="entry name" value="DHHC_PAT_PFA4"/>
    <property type="match status" value="1"/>
</dbReference>
<feature type="compositionally biased region" description="Low complexity" evidence="13">
    <location>
        <begin position="432"/>
        <end position="446"/>
    </location>
</feature>
<keyword evidence="9 11" id="KW-0012">Acyltransferase</keyword>
<evidence type="ECO:0000256" key="6">
    <source>
        <dbReference type="ARBA" id="ARBA00023136"/>
    </source>
</evidence>
<evidence type="ECO:0000259" key="14">
    <source>
        <dbReference type="Pfam" id="PF01529"/>
    </source>
</evidence>
<comment type="similarity">
    <text evidence="11">Belongs to the DHHC palmitoyltransferase family. PFA4 subfamily.</text>
</comment>
<feature type="transmembrane region" description="Helical" evidence="11 12">
    <location>
        <begin position="42"/>
        <end position="60"/>
    </location>
</feature>
<evidence type="ECO:0000313" key="15">
    <source>
        <dbReference type="EMBL" id="ORZ23641.1"/>
    </source>
</evidence>
<evidence type="ECO:0000256" key="11">
    <source>
        <dbReference type="HAMAP-Rule" id="MF_03199"/>
    </source>
</evidence>
<organism evidence="15 16">
    <name type="scientific">Absidia repens</name>
    <dbReference type="NCBI Taxonomy" id="90262"/>
    <lineage>
        <taxon>Eukaryota</taxon>
        <taxon>Fungi</taxon>
        <taxon>Fungi incertae sedis</taxon>
        <taxon>Mucoromycota</taxon>
        <taxon>Mucoromycotina</taxon>
        <taxon>Mucoromycetes</taxon>
        <taxon>Mucorales</taxon>
        <taxon>Cunninghamellaceae</taxon>
        <taxon>Absidia</taxon>
    </lineage>
</organism>
<dbReference type="AlphaFoldDB" id="A0A1X2IYV4"/>
<comment type="function">
    <text evidence="11">Mediates the reversible addition of palmitate to target proteins, thereby regulating their membrane association and biological function.</text>
</comment>
<evidence type="ECO:0000256" key="10">
    <source>
        <dbReference type="ARBA" id="ARBA00048048"/>
    </source>
</evidence>
<dbReference type="EMBL" id="MCGE01000003">
    <property type="protein sequence ID" value="ORZ23641.1"/>
    <property type="molecule type" value="Genomic_DNA"/>
</dbReference>
<dbReference type="Pfam" id="PF01529">
    <property type="entry name" value="DHHC"/>
    <property type="match status" value="1"/>
</dbReference>
<sequence>MLDSIPGQVFVVGVLLLISTIAYSSQYFIFIPALRDSLTLSAFQVLVPFNIFVLLIYYNYYLAVTTNPGKIPSNWKPPAFITELSNNKESNPDQPITTPPRFCKTCQLYKPPRTHHCRYCHCCVLKMDHHCPWINNCVGIYNYPHFLRFIFFVNLSCTYVLVLLIWRTRCIMDAIRHFRFDAEPTTTEVIFLVINFVLSIVVLFSVGILGGYHLYCLLRNQSTIEAWERGKVETLVRRRKIPPFDYPFGLGIYKNICSVLGKNPLLWLWPTRNGVTGDGLIFEVPTHIDPRSQHFWPPRDPDDLRPSIFSSKYKRQQERRQQLQRQRQWKLHQQQQQQEGGEMELDPLMMTDGDDVDDSEDYYDSGSFVTDSDDEYSLTDEEHNMQKFVSGSIYNLAGVSADSHQDHHHHHHHHYNNNETTTNHRHNHRLLQQQQQQQQQQSSSQSATHTPQLYYPDDSSDNDDADHDDTIPLSSFLSRSSPSKDTKED</sequence>
<feature type="compositionally biased region" description="Low complexity" evidence="13">
    <location>
        <begin position="472"/>
        <end position="481"/>
    </location>
</feature>
<evidence type="ECO:0000256" key="4">
    <source>
        <dbReference type="ARBA" id="ARBA00022824"/>
    </source>
</evidence>
<dbReference type="InterPro" id="IPR033682">
    <property type="entry name" value="PFA4"/>
</dbReference>
<dbReference type="Proteomes" id="UP000193560">
    <property type="component" value="Unassembled WGS sequence"/>
</dbReference>
<keyword evidence="3 11" id="KW-0812">Transmembrane</keyword>
<reference evidence="15 16" key="1">
    <citation type="submission" date="2016-07" db="EMBL/GenBank/DDBJ databases">
        <title>Pervasive Adenine N6-methylation of Active Genes in Fungi.</title>
        <authorList>
            <consortium name="DOE Joint Genome Institute"/>
            <person name="Mondo S.J."/>
            <person name="Dannebaum R.O."/>
            <person name="Kuo R.C."/>
            <person name="Labutti K."/>
            <person name="Haridas S."/>
            <person name="Kuo A."/>
            <person name="Salamov A."/>
            <person name="Ahrendt S.R."/>
            <person name="Lipzen A."/>
            <person name="Sullivan W."/>
            <person name="Andreopoulos W.B."/>
            <person name="Clum A."/>
            <person name="Lindquist E."/>
            <person name="Daum C."/>
            <person name="Ramamoorthy G.K."/>
            <person name="Gryganskyi A."/>
            <person name="Culley D."/>
            <person name="Magnuson J.K."/>
            <person name="James T.Y."/>
            <person name="O'Malley M.A."/>
            <person name="Stajich J.E."/>
            <person name="Spatafora J.W."/>
            <person name="Visel A."/>
            <person name="Grigoriev I.V."/>
        </authorList>
    </citation>
    <scope>NUCLEOTIDE SEQUENCE [LARGE SCALE GENOMIC DNA]</scope>
    <source>
        <strain evidence="15 16">NRRL 1336</strain>
    </source>
</reference>
<evidence type="ECO:0000256" key="12">
    <source>
        <dbReference type="RuleBase" id="RU079119"/>
    </source>
</evidence>
<dbReference type="PROSITE" id="PS50216">
    <property type="entry name" value="DHHC"/>
    <property type="match status" value="1"/>
</dbReference>
<feature type="region of interest" description="Disordered" evidence="13">
    <location>
        <begin position="313"/>
        <end position="376"/>
    </location>
</feature>
<evidence type="ECO:0000256" key="1">
    <source>
        <dbReference type="ARBA" id="ARBA00004141"/>
    </source>
</evidence>
<gene>
    <name evidence="11" type="primary">PFA4</name>
    <name evidence="15" type="ORF">BCR42DRAFT_405194</name>
</gene>
<feature type="compositionally biased region" description="Basic residues" evidence="13">
    <location>
        <begin position="406"/>
        <end position="415"/>
    </location>
</feature>
<evidence type="ECO:0000256" key="2">
    <source>
        <dbReference type="ARBA" id="ARBA00022679"/>
    </source>
</evidence>
<dbReference type="GO" id="GO:0005789">
    <property type="term" value="C:endoplasmic reticulum membrane"/>
    <property type="evidence" value="ECO:0007669"/>
    <property type="project" value="UniProtKB-SubCell"/>
</dbReference>
<feature type="compositionally biased region" description="Low complexity" evidence="13">
    <location>
        <begin position="323"/>
        <end position="339"/>
    </location>
</feature>
<evidence type="ECO:0000256" key="8">
    <source>
        <dbReference type="ARBA" id="ARBA00023288"/>
    </source>
</evidence>
<evidence type="ECO:0000256" key="3">
    <source>
        <dbReference type="ARBA" id="ARBA00022692"/>
    </source>
</evidence>
<dbReference type="PANTHER" id="PTHR12246">
    <property type="entry name" value="PALMITOYLTRANSFERASE ZDHHC16"/>
    <property type="match status" value="1"/>
</dbReference>
<evidence type="ECO:0000256" key="13">
    <source>
        <dbReference type="SAM" id="MobiDB-lite"/>
    </source>
</evidence>
<keyword evidence="5 11" id="KW-1133">Transmembrane helix</keyword>
<dbReference type="InterPro" id="IPR001594">
    <property type="entry name" value="Palmitoyltrfase_DHHC"/>
</dbReference>
<keyword evidence="7 11" id="KW-0564">Palmitate</keyword>
<dbReference type="STRING" id="90262.A0A1X2IYV4"/>
<dbReference type="GO" id="GO:0019706">
    <property type="term" value="F:protein-cysteine S-palmitoyltransferase activity"/>
    <property type="evidence" value="ECO:0007669"/>
    <property type="project" value="UniProtKB-UniRule"/>
</dbReference>
<keyword evidence="16" id="KW-1185">Reference proteome</keyword>
<feature type="region of interest" description="Disordered" evidence="13">
    <location>
        <begin position="401"/>
        <end position="489"/>
    </location>
</feature>
<evidence type="ECO:0000256" key="9">
    <source>
        <dbReference type="ARBA" id="ARBA00023315"/>
    </source>
</evidence>
<evidence type="ECO:0000313" key="16">
    <source>
        <dbReference type="Proteomes" id="UP000193560"/>
    </source>
</evidence>
<protein>
    <recommendedName>
        <fullName evidence="11">Palmitoyltransferase PFA4</fullName>
        <ecNumber evidence="11">2.3.1.225</ecNumber>
    </recommendedName>
    <alternativeName>
        <fullName evidence="11">Protein S-acyltransferase</fullName>
        <shortName evidence="11">PAT</shortName>
    </alternativeName>
    <alternativeName>
        <fullName evidence="11">Protein fatty acyltransferase 4</fullName>
    </alternativeName>
</protein>
<feature type="transmembrane region" description="Helical" evidence="11 12">
    <location>
        <begin position="149"/>
        <end position="168"/>
    </location>
</feature>
<dbReference type="OrthoDB" id="331948at2759"/>
<proteinExistence type="inferred from homology"/>
<keyword evidence="4 11" id="KW-0256">Endoplasmic reticulum</keyword>
<comment type="caution">
    <text evidence="15">The sequence shown here is derived from an EMBL/GenBank/DDBJ whole genome shotgun (WGS) entry which is preliminary data.</text>
</comment>
<feature type="compositionally biased region" description="Acidic residues" evidence="13">
    <location>
        <begin position="458"/>
        <end position="467"/>
    </location>
</feature>
<keyword evidence="2 11" id="KW-0808">Transferase</keyword>
<feature type="active site" description="S-palmitoyl cysteine intermediate" evidence="11">
    <location>
        <position position="131"/>
    </location>
</feature>
<feature type="transmembrane region" description="Helical" evidence="11 12">
    <location>
        <begin position="6"/>
        <end position="30"/>
    </location>
</feature>
<dbReference type="InterPro" id="IPR039859">
    <property type="entry name" value="PFA4/ZDH16/20/ERF2-like"/>
</dbReference>
<comment type="domain">
    <text evidence="11 12">The DHHC domain is required for palmitoyltransferase activity.</text>
</comment>
<accession>A0A1X2IYV4</accession>
<feature type="compositionally biased region" description="Acidic residues" evidence="13">
    <location>
        <begin position="352"/>
        <end position="363"/>
    </location>
</feature>
<name>A0A1X2IYV4_9FUNG</name>
<evidence type="ECO:0000256" key="5">
    <source>
        <dbReference type="ARBA" id="ARBA00022989"/>
    </source>
</evidence>
<feature type="transmembrane region" description="Helical" evidence="11 12">
    <location>
        <begin position="189"/>
        <end position="215"/>
    </location>
</feature>
<feature type="domain" description="Palmitoyltransferase DHHC" evidence="14">
    <location>
        <begin position="98"/>
        <end position="228"/>
    </location>
</feature>